<sequence length="70" mass="7293">MSSRSDGLGERCVVVCLDASVLPPASASHNPGVQYELSVSECFMVPGDQCTETKVVQDTGVAAGVVTMYI</sequence>
<reference evidence="1 2" key="1">
    <citation type="submission" date="2019-05" db="EMBL/GenBank/DDBJ databases">
        <title>Another draft genome of Portunus trituberculatus and its Hox gene families provides insights of decapod evolution.</title>
        <authorList>
            <person name="Jeong J.-H."/>
            <person name="Song I."/>
            <person name="Kim S."/>
            <person name="Choi T."/>
            <person name="Kim D."/>
            <person name="Ryu S."/>
            <person name="Kim W."/>
        </authorList>
    </citation>
    <scope>NUCLEOTIDE SEQUENCE [LARGE SCALE GENOMIC DNA]</scope>
    <source>
        <tissue evidence="1">Muscle</tissue>
    </source>
</reference>
<name>A0A5B7HXJ7_PORTR</name>
<dbReference type="AlphaFoldDB" id="A0A5B7HXJ7"/>
<organism evidence="1 2">
    <name type="scientific">Portunus trituberculatus</name>
    <name type="common">Swimming crab</name>
    <name type="synonym">Neptunus trituberculatus</name>
    <dbReference type="NCBI Taxonomy" id="210409"/>
    <lineage>
        <taxon>Eukaryota</taxon>
        <taxon>Metazoa</taxon>
        <taxon>Ecdysozoa</taxon>
        <taxon>Arthropoda</taxon>
        <taxon>Crustacea</taxon>
        <taxon>Multicrustacea</taxon>
        <taxon>Malacostraca</taxon>
        <taxon>Eumalacostraca</taxon>
        <taxon>Eucarida</taxon>
        <taxon>Decapoda</taxon>
        <taxon>Pleocyemata</taxon>
        <taxon>Brachyura</taxon>
        <taxon>Eubrachyura</taxon>
        <taxon>Portunoidea</taxon>
        <taxon>Portunidae</taxon>
        <taxon>Portuninae</taxon>
        <taxon>Portunus</taxon>
    </lineage>
</organism>
<gene>
    <name evidence="1" type="ORF">E2C01_072278</name>
</gene>
<dbReference type="Proteomes" id="UP000324222">
    <property type="component" value="Unassembled WGS sequence"/>
</dbReference>
<dbReference type="EMBL" id="VSRR010046805">
    <property type="protein sequence ID" value="MPC77811.1"/>
    <property type="molecule type" value="Genomic_DNA"/>
</dbReference>
<proteinExistence type="predicted"/>
<protein>
    <submittedName>
        <fullName evidence="1">Uncharacterized protein</fullName>
    </submittedName>
</protein>
<evidence type="ECO:0000313" key="2">
    <source>
        <dbReference type="Proteomes" id="UP000324222"/>
    </source>
</evidence>
<keyword evidence="2" id="KW-1185">Reference proteome</keyword>
<accession>A0A5B7HXJ7</accession>
<evidence type="ECO:0000313" key="1">
    <source>
        <dbReference type="EMBL" id="MPC77811.1"/>
    </source>
</evidence>
<comment type="caution">
    <text evidence="1">The sequence shown here is derived from an EMBL/GenBank/DDBJ whole genome shotgun (WGS) entry which is preliminary data.</text>
</comment>